<protein>
    <submittedName>
        <fullName evidence="1">Uncharacterized protein</fullName>
    </submittedName>
</protein>
<dbReference type="HOGENOM" id="CLU_3115031_0_0_11"/>
<proteinExistence type="predicted"/>
<evidence type="ECO:0000313" key="2">
    <source>
        <dbReference type="Proteomes" id="UP000006408"/>
    </source>
</evidence>
<organism evidence="1 2">
    <name type="scientific">Bifidobacterium angulatum DSM 20098 = JCM 7096</name>
    <dbReference type="NCBI Taxonomy" id="518635"/>
    <lineage>
        <taxon>Bacteria</taxon>
        <taxon>Bacillati</taxon>
        <taxon>Actinomycetota</taxon>
        <taxon>Actinomycetes</taxon>
        <taxon>Bifidobacteriales</taxon>
        <taxon>Bifidobacteriaceae</taxon>
        <taxon>Bifidobacterium</taxon>
    </lineage>
</organism>
<gene>
    <name evidence="1" type="ORF">BIFANG_03100</name>
</gene>
<dbReference type="EMBL" id="ABYS02000004">
    <property type="protein sequence ID" value="EEP21723.1"/>
    <property type="molecule type" value="Genomic_DNA"/>
</dbReference>
<keyword evidence="2" id="KW-1185">Reference proteome</keyword>
<dbReference type="AlphaFoldDB" id="C4FFJ2"/>
<comment type="caution">
    <text evidence="1">The sequence shown here is derived from an EMBL/GenBank/DDBJ whole genome shotgun (WGS) entry which is preliminary data.</text>
</comment>
<evidence type="ECO:0000313" key="1">
    <source>
        <dbReference type="EMBL" id="EEP21723.1"/>
    </source>
</evidence>
<sequence length="50" mass="5774">MLGILLELQAHDDRRICKRIVPKENISSHIQDNTPIVDMHKTNVAYVLFS</sequence>
<reference evidence="1" key="1">
    <citation type="submission" date="2009-04" db="EMBL/GenBank/DDBJ databases">
        <authorList>
            <person name="Weinstock G."/>
            <person name="Sodergren E."/>
            <person name="Clifton S."/>
            <person name="Fulton L."/>
            <person name="Fulton B."/>
            <person name="Courtney L."/>
            <person name="Fronick C."/>
            <person name="Harrison M."/>
            <person name="Strong C."/>
            <person name="Farmer C."/>
            <person name="Delahaunty K."/>
            <person name="Markovic C."/>
            <person name="Hall O."/>
            <person name="Minx P."/>
            <person name="Tomlinson C."/>
            <person name="Mitreva M."/>
            <person name="Nelson J."/>
            <person name="Hou S."/>
            <person name="Wollam A."/>
            <person name="Pepin K.H."/>
            <person name="Johnson M."/>
            <person name="Bhonagiri V."/>
            <person name="Nash W.E."/>
            <person name="Warren W."/>
            <person name="Chinwalla A."/>
            <person name="Mardis E.R."/>
            <person name="Wilson R.K."/>
        </authorList>
    </citation>
    <scope>NUCLEOTIDE SEQUENCE [LARGE SCALE GENOMIC DNA]</scope>
    <source>
        <strain evidence="1">DSM 20098</strain>
    </source>
</reference>
<accession>C4FFJ2</accession>
<name>C4FFJ2_9BIFI</name>
<dbReference type="Proteomes" id="UP000006408">
    <property type="component" value="Unassembled WGS sequence"/>
</dbReference>